<evidence type="ECO:0000256" key="1">
    <source>
        <dbReference type="ARBA" id="ARBA00022500"/>
    </source>
</evidence>
<dbReference type="RefSeq" id="WP_064467933.1">
    <property type="nucleotide sequence ID" value="NZ_JAGGKH010000002.1"/>
</dbReference>
<dbReference type="PANTHER" id="PTHR43693:SF1">
    <property type="entry name" value="PROTEIN PHOSPHATASE CHEZ"/>
    <property type="match status" value="1"/>
</dbReference>
<gene>
    <name evidence="4" type="ORF">ABB05_08075</name>
</gene>
<feature type="domain" description="CheC-like protein" evidence="3">
    <location>
        <begin position="10"/>
        <end position="44"/>
    </location>
</feature>
<feature type="domain" description="CheC-like protein" evidence="3">
    <location>
        <begin position="111"/>
        <end position="148"/>
    </location>
</feature>
<dbReference type="InterPro" id="IPR028976">
    <property type="entry name" value="CheC-like_sf"/>
</dbReference>
<dbReference type="CDD" id="cd17909">
    <property type="entry name" value="CheC_ClassI"/>
    <property type="match status" value="1"/>
</dbReference>
<keyword evidence="2" id="KW-0378">Hydrolase</keyword>
<evidence type="ECO:0000259" key="3">
    <source>
        <dbReference type="Pfam" id="PF04509"/>
    </source>
</evidence>
<organism evidence="4 5">
    <name type="scientific">Lederbergia galactosidilytica</name>
    <dbReference type="NCBI Taxonomy" id="217031"/>
    <lineage>
        <taxon>Bacteria</taxon>
        <taxon>Bacillati</taxon>
        <taxon>Bacillota</taxon>
        <taxon>Bacilli</taxon>
        <taxon>Bacillales</taxon>
        <taxon>Bacillaceae</taxon>
        <taxon>Lederbergia</taxon>
    </lineage>
</organism>
<dbReference type="InterPro" id="IPR050992">
    <property type="entry name" value="CheZ_family_phosphatases"/>
</dbReference>
<name>A0A177ZYF5_9BACI</name>
<dbReference type="GO" id="GO:0016787">
    <property type="term" value="F:hydrolase activity"/>
    <property type="evidence" value="ECO:0007669"/>
    <property type="project" value="UniProtKB-KW"/>
</dbReference>
<dbReference type="InterPro" id="IPR007597">
    <property type="entry name" value="CheC"/>
</dbReference>
<evidence type="ECO:0000313" key="5">
    <source>
        <dbReference type="Proteomes" id="UP000077881"/>
    </source>
</evidence>
<dbReference type="Pfam" id="PF04509">
    <property type="entry name" value="CheC"/>
    <property type="match status" value="2"/>
</dbReference>
<reference evidence="4 5" key="1">
    <citation type="submission" date="2015-05" db="EMBL/GenBank/DDBJ databases">
        <title>Comparison of genome.</title>
        <authorList>
            <person name="Zheng Z."/>
            <person name="Sun M."/>
        </authorList>
    </citation>
    <scope>NUCLEOTIDE SEQUENCE [LARGE SCALE GENOMIC DNA]</scope>
    <source>
        <strain evidence="4 5">G25-74</strain>
    </source>
</reference>
<dbReference type="STRING" id="217031.ABB05_08075"/>
<protein>
    <submittedName>
        <fullName evidence="4">Chemotaxis protein CheY</fullName>
    </submittedName>
</protein>
<dbReference type="OrthoDB" id="9812187at2"/>
<dbReference type="EMBL" id="LDJR01000037">
    <property type="protein sequence ID" value="OAK72539.1"/>
    <property type="molecule type" value="Genomic_DNA"/>
</dbReference>
<evidence type="ECO:0000256" key="2">
    <source>
        <dbReference type="ARBA" id="ARBA00022801"/>
    </source>
</evidence>
<dbReference type="SUPFAM" id="SSF103039">
    <property type="entry name" value="CheC-like"/>
    <property type="match status" value="1"/>
</dbReference>
<keyword evidence="1" id="KW-0145">Chemotaxis</keyword>
<accession>A0A177ZYF5</accession>
<dbReference type="PATRIC" id="fig|217031.6.peg.1709"/>
<dbReference type="Proteomes" id="UP000077881">
    <property type="component" value="Unassembled WGS sequence"/>
</dbReference>
<proteinExistence type="predicted"/>
<evidence type="ECO:0000313" key="4">
    <source>
        <dbReference type="EMBL" id="OAK72539.1"/>
    </source>
</evidence>
<dbReference type="Gene3D" id="3.40.1550.10">
    <property type="entry name" value="CheC-like"/>
    <property type="match status" value="1"/>
</dbReference>
<dbReference type="GO" id="GO:0006935">
    <property type="term" value="P:chemotaxis"/>
    <property type="evidence" value="ECO:0007669"/>
    <property type="project" value="UniProtKB-KW"/>
</dbReference>
<comment type="caution">
    <text evidence="4">The sequence shown here is derived from an EMBL/GenBank/DDBJ whole genome shotgun (WGS) entry which is preliminary data.</text>
</comment>
<sequence length="214" mass="23216">MEFETEITPFHLDILKEIGNIGAGNAATALSVLTGKNIEMKVPTARIITFDQMLELAGGHDKIVTAIFLRVEGDASGSMFFILPLEQATKLVQKLTKDDTFSFSQPPYSEMALSAMQELGNILTGSYLTSLSDFTGLRLHASVPSISIDMAGAIISYGLIELSQSQDYAIVIDTALNDEETVDDSESVKGHFFLLPDPSSFATIFQKLGVKIDD</sequence>
<dbReference type="AlphaFoldDB" id="A0A177ZYF5"/>
<keyword evidence="5" id="KW-1185">Reference proteome</keyword>
<dbReference type="PANTHER" id="PTHR43693">
    <property type="entry name" value="PROTEIN PHOSPHATASE CHEZ"/>
    <property type="match status" value="1"/>
</dbReference>